<feature type="non-terminal residue" evidence="1">
    <location>
        <position position="1"/>
    </location>
</feature>
<reference evidence="1 2" key="1">
    <citation type="submission" date="2019-07" db="EMBL/GenBank/DDBJ databases">
        <authorList>
            <person name="Jastrzebski P J."/>
            <person name="Paukszto L."/>
            <person name="Jastrzebski P J."/>
        </authorList>
    </citation>
    <scope>NUCLEOTIDE SEQUENCE [LARGE SCALE GENOMIC DNA]</scope>
    <source>
        <strain evidence="1 2">WMS-il1</strain>
    </source>
</reference>
<dbReference type="Proteomes" id="UP000321570">
    <property type="component" value="Unassembled WGS sequence"/>
</dbReference>
<evidence type="ECO:0000313" key="1">
    <source>
        <dbReference type="EMBL" id="VUZ41749.1"/>
    </source>
</evidence>
<dbReference type="EMBL" id="CABIJS010000066">
    <property type="protein sequence ID" value="VUZ41749.1"/>
    <property type="molecule type" value="Genomic_DNA"/>
</dbReference>
<protein>
    <submittedName>
        <fullName evidence="1">Uncharacterized protein</fullName>
    </submittedName>
</protein>
<evidence type="ECO:0000313" key="2">
    <source>
        <dbReference type="Proteomes" id="UP000321570"/>
    </source>
</evidence>
<name>A0A564Y446_HYMDI</name>
<proteinExistence type="predicted"/>
<sequence length="125" mass="14196">QAQTESFKAHYGTDLRALFDVAKKTIFTISIEILPKPRGNCMIFCVTDYPFVYPSWAVEIDGRHLNDTCFQIRAQTVLKAFICCAFAVTKCFGIEMPPPIIRLDSQFYENLNSELPGDTVVSLFF</sequence>
<keyword evidence="2" id="KW-1185">Reference proteome</keyword>
<organism evidence="1 2">
    <name type="scientific">Hymenolepis diminuta</name>
    <name type="common">Rat tapeworm</name>
    <dbReference type="NCBI Taxonomy" id="6216"/>
    <lineage>
        <taxon>Eukaryota</taxon>
        <taxon>Metazoa</taxon>
        <taxon>Spiralia</taxon>
        <taxon>Lophotrochozoa</taxon>
        <taxon>Platyhelminthes</taxon>
        <taxon>Cestoda</taxon>
        <taxon>Eucestoda</taxon>
        <taxon>Cyclophyllidea</taxon>
        <taxon>Hymenolepididae</taxon>
        <taxon>Hymenolepis</taxon>
    </lineage>
</organism>
<gene>
    <name evidence="1" type="ORF">WMSIL1_LOCUS2548</name>
</gene>
<accession>A0A564Y446</accession>
<dbReference type="AlphaFoldDB" id="A0A564Y446"/>